<organism evidence="1">
    <name type="scientific">viral metagenome</name>
    <dbReference type="NCBI Taxonomy" id="1070528"/>
    <lineage>
        <taxon>unclassified sequences</taxon>
        <taxon>metagenomes</taxon>
        <taxon>organismal metagenomes</taxon>
    </lineage>
</organism>
<dbReference type="AlphaFoldDB" id="A0A6C0BDF2"/>
<name>A0A6C0BDF2_9ZZZZ</name>
<reference evidence="1" key="1">
    <citation type="journal article" date="2020" name="Nature">
        <title>Giant virus diversity and host interactions through global metagenomics.</title>
        <authorList>
            <person name="Schulz F."/>
            <person name="Roux S."/>
            <person name="Paez-Espino D."/>
            <person name="Jungbluth S."/>
            <person name="Walsh D.A."/>
            <person name="Denef V.J."/>
            <person name="McMahon K.D."/>
            <person name="Konstantinidis K.T."/>
            <person name="Eloe-Fadrosh E.A."/>
            <person name="Kyrpides N.C."/>
            <person name="Woyke T."/>
        </authorList>
    </citation>
    <scope>NUCLEOTIDE SEQUENCE</scope>
    <source>
        <strain evidence="1">GVMAG-M-3300010160-4</strain>
    </source>
</reference>
<protein>
    <submittedName>
        <fullName evidence="1">Uncharacterized protein</fullName>
    </submittedName>
</protein>
<dbReference type="EMBL" id="MN739120">
    <property type="protein sequence ID" value="QHS89834.1"/>
    <property type="molecule type" value="Genomic_DNA"/>
</dbReference>
<sequence>MEKSDNDSFSYLIKNVEELTKVIILNNIDIDDGSDLINKILNSLFKKSKNERVHLLQVCFLFLMFYTEFVNKDLQNETSKIYEYIKSYGTKIYKTNHKIIDSVYIIIASLIDADFKTKTNEFIKSFDHMLTRNITIIQDDKRIDFDPYKTPIISEILSIFRPYFDFFGLYEKIKIQYKLQY</sequence>
<proteinExistence type="predicted"/>
<evidence type="ECO:0000313" key="1">
    <source>
        <dbReference type="EMBL" id="QHS89834.1"/>
    </source>
</evidence>
<accession>A0A6C0BDF2</accession>